<dbReference type="InterPro" id="IPR010359">
    <property type="entry name" value="IrrE_HExxH"/>
</dbReference>
<keyword evidence="3" id="KW-1185">Reference proteome</keyword>
<dbReference type="Gene3D" id="1.10.10.2910">
    <property type="match status" value="1"/>
</dbReference>
<evidence type="ECO:0000313" key="2">
    <source>
        <dbReference type="EMBL" id="KRM96548.1"/>
    </source>
</evidence>
<evidence type="ECO:0000259" key="1">
    <source>
        <dbReference type="Pfam" id="PF06114"/>
    </source>
</evidence>
<dbReference type="OrthoDB" id="2300474at2"/>
<dbReference type="PATRIC" id="fig|1423725.3.peg.869"/>
<reference evidence="2 3" key="1">
    <citation type="journal article" date="2015" name="Genome Announc.">
        <title>Expanding the biotechnology potential of lactobacilli through comparative genomics of 213 strains and associated genera.</title>
        <authorList>
            <person name="Sun Z."/>
            <person name="Harris H.M."/>
            <person name="McCann A."/>
            <person name="Guo C."/>
            <person name="Argimon S."/>
            <person name="Zhang W."/>
            <person name="Yang X."/>
            <person name="Jeffery I.B."/>
            <person name="Cooney J.C."/>
            <person name="Kagawa T.F."/>
            <person name="Liu W."/>
            <person name="Song Y."/>
            <person name="Salvetti E."/>
            <person name="Wrobel A."/>
            <person name="Rasinkangas P."/>
            <person name="Parkhill J."/>
            <person name="Rea M.C."/>
            <person name="O'Sullivan O."/>
            <person name="Ritari J."/>
            <person name="Douillard F.P."/>
            <person name="Paul Ross R."/>
            <person name="Yang R."/>
            <person name="Briner A.E."/>
            <person name="Felis G.E."/>
            <person name="de Vos W.M."/>
            <person name="Barrangou R."/>
            <person name="Klaenhammer T.R."/>
            <person name="Caufield P.W."/>
            <person name="Cui Y."/>
            <person name="Zhang H."/>
            <person name="O'Toole P.W."/>
        </authorList>
    </citation>
    <scope>NUCLEOTIDE SEQUENCE [LARGE SCALE GENOMIC DNA]</scope>
    <source>
        <strain evidence="2 3">DSM 21051</strain>
    </source>
</reference>
<dbReference type="AlphaFoldDB" id="A0A0R2D3R2"/>
<organism evidence="2 3">
    <name type="scientific">Liquorilactobacillus aquaticus DSM 21051</name>
    <dbReference type="NCBI Taxonomy" id="1423725"/>
    <lineage>
        <taxon>Bacteria</taxon>
        <taxon>Bacillati</taxon>
        <taxon>Bacillota</taxon>
        <taxon>Bacilli</taxon>
        <taxon>Lactobacillales</taxon>
        <taxon>Lactobacillaceae</taxon>
        <taxon>Liquorilactobacillus</taxon>
    </lineage>
</organism>
<dbReference type="STRING" id="1423725.FC19_GL000843"/>
<sequence length="145" mass="16853">MQNWILDSLLRKAKFLGIRVVWSSELKQDTPPTASFKYRSVVMNENWHNPDEITFQLAHEIAHILTGDRYDSALYEQTFNHHALIEHKADLGAIELLLPYYCENVNSAIANSPDFVRLLHIPSHLTEDVTKLMSLYYEKKQTTHT</sequence>
<name>A0A0R2D3R2_9LACO</name>
<accession>A0A0R2D3R2</accession>
<dbReference type="Pfam" id="PF06114">
    <property type="entry name" value="Peptidase_M78"/>
    <property type="match status" value="1"/>
</dbReference>
<proteinExistence type="predicted"/>
<gene>
    <name evidence="2" type="ORF">FC19_GL000843</name>
</gene>
<dbReference type="EMBL" id="AYZD01000015">
    <property type="protein sequence ID" value="KRM96548.1"/>
    <property type="molecule type" value="Genomic_DNA"/>
</dbReference>
<feature type="domain" description="IrrE N-terminal-like" evidence="1">
    <location>
        <begin position="32"/>
        <end position="100"/>
    </location>
</feature>
<evidence type="ECO:0000313" key="3">
    <source>
        <dbReference type="Proteomes" id="UP000051015"/>
    </source>
</evidence>
<dbReference type="Proteomes" id="UP000051015">
    <property type="component" value="Unassembled WGS sequence"/>
</dbReference>
<comment type="caution">
    <text evidence="2">The sequence shown here is derived from an EMBL/GenBank/DDBJ whole genome shotgun (WGS) entry which is preliminary data.</text>
</comment>
<dbReference type="RefSeq" id="WP_057875856.1">
    <property type="nucleotide sequence ID" value="NZ_AYZD01000015.1"/>
</dbReference>
<protein>
    <recommendedName>
        <fullName evidence="1">IrrE N-terminal-like domain-containing protein</fullName>
    </recommendedName>
</protein>